<accession>A0ABQ6ZYN1</accession>
<evidence type="ECO:0000313" key="2">
    <source>
        <dbReference type="Proteomes" id="UP000748067"/>
    </source>
</evidence>
<gene>
    <name evidence="1" type="ORF">PSAN_19430</name>
</gene>
<dbReference type="Proteomes" id="UP000748067">
    <property type="component" value="Unassembled WGS sequence"/>
</dbReference>
<sequence length="307" mass="34677">MAVVADDFANKGGPKPIFATQSDNIEKFGTITKQTHSIISKIFGFSDAQEDQEASTKTAAPLPKEDSIYAKIQKVSASTCFDEQALIDFVSEFKKEVGNWPGDIKKIYKVSLNSDLSPYAVPNQSKIGEWLIGKSEENYFAEATYGTTKYTVEEYKALPKKPSKSSDPFALMGASIGALSRWRQHEQESTEYKLETVTKTKRYVDGFNYTHSAEDRILRFDFNPIFEIVPPLSIYMVSIYSNRALSIHFSYEMLNRKNWGNYSSPVCEKWRTIKVGVNGKGAAKAASEHIQKEIIQWLEAELKKRAE</sequence>
<evidence type="ECO:0000313" key="1">
    <source>
        <dbReference type="EMBL" id="KAF2409538.1"/>
    </source>
</evidence>
<name>A0ABQ6ZYN1_9PSED</name>
<proteinExistence type="predicted"/>
<dbReference type="RefSeq" id="WP_083356471.1">
    <property type="nucleotide sequence ID" value="NZ_JXDI01000001.1"/>
</dbReference>
<reference evidence="1 2" key="1">
    <citation type="submission" date="2015-01" db="EMBL/GenBank/DDBJ databases">
        <title>Genome Sequence of Pseudomonas antarctica CMS 35.</title>
        <authorList>
            <person name="Voget S."/>
            <person name="Chow J."/>
            <person name="Daniel R."/>
            <person name="Streit W."/>
        </authorList>
    </citation>
    <scope>NUCLEOTIDE SEQUENCE [LARGE SCALE GENOMIC DNA]</scope>
    <source>
        <strain evidence="1 2">CMS 35</strain>
    </source>
</reference>
<dbReference type="EMBL" id="JXDI01000001">
    <property type="protein sequence ID" value="KAF2409538.1"/>
    <property type="molecule type" value="Genomic_DNA"/>
</dbReference>
<organism evidence="1 2">
    <name type="scientific">Pseudomonas antarctica</name>
    <dbReference type="NCBI Taxonomy" id="219572"/>
    <lineage>
        <taxon>Bacteria</taxon>
        <taxon>Pseudomonadati</taxon>
        <taxon>Pseudomonadota</taxon>
        <taxon>Gammaproteobacteria</taxon>
        <taxon>Pseudomonadales</taxon>
        <taxon>Pseudomonadaceae</taxon>
        <taxon>Pseudomonas</taxon>
    </lineage>
</organism>
<protein>
    <submittedName>
        <fullName evidence="1">Uncharacterized protein</fullName>
    </submittedName>
</protein>
<comment type="caution">
    <text evidence="1">The sequence shown here is derived from an EMBL/GenBank/DDBJ whole genome shotgun (WGS) entry which is preliminary data.</text>
</comment>
<keyword evidence="2" id="KW-1185">Reference proteome</keyword>